<dbReference type="RefSeq" id="WP_138345140.1">
    <property type="nucleotide sequence ID" value="NZ_CP084680.1"/>
</dbReference>
<comment type="caution">
    <text evidence="1">The sequence shown here is derived from an EMBL/GenBank/DDBJ whole genome shotgun (WGS) entry which is preliminary data.</text>
</comment>
<sequence length="420" mass="48754">MNMIAPSKEQSKRSAAHVFAAFEYQWNYFVLQLLGIIDDSTTVSFERLDDVDKQTGESITLYQIKHSVQKNANGETINLSNRDTDLWKTISIWMKLIDEQPDMLNSHKFVLVTNKAISENAFVKALEKFGANQSIDELKSALISIQESERGNKDKTDTTKKKSVDISEIITELLGKLYLSQFCARISVSETSDLLKKEIKNLMATRFALRNNRIEWVYDQLMTKLRDDSVKNIENGEPVSYAGTIFKEQYQSVIDIGRQKIHFRTDYDLNEFNGNPRDLLFMKQLFVIGDTREENVDEIAERTLCWLCFNNNLHEHWDDNVIVPDDVKQLTQNVSSAWRRCHNSKHRRLSPNCTEIELCEAGCDTVDEMRKERFSLAETPLEQFLSEGCIYYYSNSPTNIIPELPLIGWHRDWEDKFKKS</sequence>
<evidence type="ECO:0000313" key="1">
    <source>
        <dbReference type="EMBL" id="MEO4937867.1"/>
    </source>
</evidence>
<protein>
    <submittedName>
        <fullName evidence="1">DsDNA nuclease domain-containing protein</fullName>
    </submittedName>
</protein>
<dbReference type="Proteomes" id="UP001491715">
    <property type="component" value="Unassembled WGS sequence"/>
</dbReference>
<reference evidence="1 2" key="1">
    <citation type="submission" date="2024-05" db="EMBL/GenBank/DDBJ databases">
        <title>Human gut microbiome strain richness.</title>
        <authorList>
            <person name="Chen-Liaw A."/>
        </authorList>
    </citation>
    <scope>NUCLEOTIDE SEQUENCE [LARGE SCALE GENOMIC DNA]</scope>
    <source>
        <strain evidence="1 2">1001271st1_B1_1001271B_150615</strain>
    </source>
</reference>
<keyword evidence="2" id="KW-1185">Reference proteome</keyword>
<organism evidence="1 2">
    <name type="scientific">Bacteroides humanifaecis</name>
    <dbReference type="NCBI Taxonomy" id="2792859"/>
    <lineage>
        <taxon>Bacteria</taxon>
        <taxon>Pseudomonadati</taxon>
        <taxon>Bacteroidota</taxon>
        <taxon>Bacteroidia</taxon>
        <taxon>Bacteroidales</taxon>
        <taxon>Bacteroidaceae</taxon>
        <taxon>Bacteroides</taxon>
    </lineage>
</organism>
<gene>
    <name evidence="1" type="ORF">ABHZ06_08290</name>
</gene>
<evidence type="ECO:0000313" key="2">
    <source>
        <dbReference type="Proteomes" id="UP001491715"/>
    </source>
</evidence>
<accession>A0ABV0HV55</accession>
<dbReference type="EMBL" id="JBDQBE010000006">
    <property type="protein sequence ID" value="MEO4937867.1"/>
    <property type="molecule type" value="Genomic_DNA"/>
</dbReference>
<proteinExistence type="predicted"/>
<name>A0ABV0HV55_9BACE</name>